<accession>D7BB10</accession>
<dbReference type="Proteomes" id="UP000001916">
    <property type="component" value="Chromosome"/>
</dbReference>
<evidence type="ECO:0000313" key="1">
    <source>
        <dbReference type="EMBL" id="ADH64384.1"/>
    </source>
</evidence>
<name>D7BB10_ALLS1</name>
<organism evidence="1 2">
    <name type="scientific">Allomeiothermus silvanus (strain ATCC 700542 / DSM 9946 / NBRC 106475 / NCIMB 13440 / VI-R2)</name>
    <name type="common">Thermus silvanus</name>
    <dbReference type="NCBI Taxonomy" id="526227"/>
    <lineage>
        <taxon>Bacteria</taxon>
        <taxon>Thermotogati</taxon>
        <taxon>Deinococcota</taxon>
        <taxon>Deinococci</taxon>
        <taxon>Thermales</taxon>
        <taxon>Thermaceae</taxon>
        <taxon>Allomeiothermus</taxon>
    </lineage>
</organism>
<dbReference type="KEGG" id="msv:Mesil_2534"/>
<dbReference type="OrthoDB" id="9804920at2"/>
<dbReference type="PROSITE" id="PS51365">
    <property type="entry name" value="RENAL_DIPEPTIDASE_2"/>
    <property type="match status" value="1"/>
</dbReference>
<dbReference type="GO" id="GO:0070573">
    <property type="term" value="F:metallodipeptidase activity"/>
    <property type="evidence" value="ECO:0007669"/>
    <property type="project" value="InterPro"/>
</dbReference>
<gene>
    <name evidence="1" type="ordered locus">Mesil_2534</name>
</gene>
<dbReference type="eggNOG" id="COG2355">
    <property type="taxonomic scope" value="Bacteria"/>
</dbReference>
<dbReference type="InterPro" id="IPR008257">
    <property type="entry name" value="Pept_M19"/>
</dbReference>
<keyword evidence="2" id="KW-1185">Reference proteome</keyword>
<dbReference type="STRING" id="526227.Mesil_2534"/>
<dbReference type="Pfam" id="PF01244">
    <property type="entry name" value="Peptidase_M19"/>
    <property type="match status" value="1"/>
</dbReference>
<dbReference type="HOGENOM" id="CLU_031404_1_0_0"/>
<dbReference type="AlphaFoldDB" id="D7BB10"/>
<dbReference type="InterPro" id="IPR032466">
    <property type="entry name" value="Metal_Hydrolase"/>
</dbReference>
<protein>
    <submittedName>
        <fullName evidence="1">Peptidase M19 renal dipeptidase</fullName>
    </submittedName>
</protein>
<evidence type="ECO:0000313" key="2">
    <source>
        <dbReference type="Proteomes" id="UP000001916"/>
    </source>
</evidence>
<dbReference type="GO" id="GO:0006508">
    <property type="term" value="P:proteolysis"/>
    <property type="evidence" value="ECO:0007669"/>
    <property type="project" value="InterPro"/>
</dbReference>
<proteinExistence type="predicted"/>
<dbReference type="EMBL" id="CP002042">
    <property type="protein sequence ID" value="ADH64384.1"/>
    <property type="molecule type" value="Genomic_DNA"/>
</dbReference>
<dbReference type="PANTHER" id="PTHR10443:SF12">
    <property type="entry name" value="DIPEPTIDASE"/>
    <property type="match status" value="1"/>
</dbReference>
<dbReference type="RefSeq" id="WP_013158925.1">
    <property type="nucleotide sequence ID" value="NC_014212.1"/>
</dbReference>
<dbReference type="PANTHER" id="PTHR10443">
    <property type="entry name" value="MICROSOMAL DIPEPTIDASE"/>
    <property type="match status" value="1"/>
</dbReference>
<dbReference type="Gene3D" id="3.20.20.140">
    <property type="entry name" value="Metal-dependent hydrolases"/>
    <property type="match status" value="1"/>
</dbReference>
<sequence>MIVDAHLDLAYGALELGRDLTLPLEEIRKRDPGTKGIPTVTLPALREGGVALVFATLFASPGKFPDPEMAHRAALAQLDVYRRWQDAGWVRLVTNKAELEAHLKAWESDRVTGLVLLMEGAEPVREPQEVSFWAEQGVRLIGPSWNRTRYAGGTREPGGLTELGRELLAAMQEHRLALDLSHMDEQAVVEAFELWRGPLCATHSNPRALLGGSERPLANRHLSDETIRTIALRGGIVGVVLYNLFLDPAWSRGMARVPLSVVQTHLEHNAGLVGWEHLGIGSDFDGGFGRDENPEGLDQPGDLAKIGDLLPEGARAGVLGKNWLRWLRSWL</sequence>
<reference evidence="1 2" key="1">
    <citation type="journal article" date="2010" name="Stand. Genomic Sci.">
        <title>Complete genome sequence of Meiothermus silvanus type strain (VI-R2).</title>
        <authorList>
            <person name="Sikorski J."/>
            <person name="Tindall B.J."/>
            <person name="Lowry S."/>
            <person name="Lucas S."/>
            <person name="Nolan M."/>
            <person name="Copeland A."/>
            <person name="Glavina Del Rio T."/>
            <person name="Tice H."/>
            <person name="Cheng J.F."/>
            <person name="Han C."/>
            <person name="Pitluck S."/>
            <person name="Liolios K."/>
            <person name="Ivanova N."/>
            <person name="Mavromatis K."/>
            <person name="Mikhailova N."/>
            <person name="Pati A."/>
            <person name="Goodwin L."/>
            <person name="Chen A."/>
            <person name="Palaniappan K."/>
            <person name="Land M."/>
            <person name="Hauser L."/>
            <person name="Chang Y.J."/>
            <person name="Jeffries C.D."/>
            <person name="Rohde M."/>
            <person name="Goker M."/>
            <person name="Woyke T."/>
            <person name="Bristow J."/>
            <person name="Eisen J.A."/>
            <person name="Markowitz V."/>
            <person name="Hugenholtz P."/>
            <person name="Kyrpides N.C."/>
            <person name="Klenk H.P."/>
            <person name="Lapidus A."/>
        </authorList>
    </citation>
    <scope>NUCLEOTIDE SEQUENCE [LARGE SCALE GENOMIC DNA]</scope>
    <source>
        <strain evidence="2">ATCC 700542 / DSM 9946 / VI-R2</strain>
    </source>
</reference>
<dbReference type="SUPFAM" id="SSF51556">
    <property type="entry name" value="Metallo-dependent hydrolases"/>
    <property type="match status" value="1"/>
</dbReference>